<dbReference type="Pfam" id="PF22505">
    <property type="entry name" value="RNase_J_b_CASP"/>
    <property type="match status" value="1"/>
</dbReference>
<dbReference type="GO" id="GO:0004521">
    <property type="term" value="F:RNA endonuclease activity"/>
    <property type="evidence" value="ECO:0007669"/>
    <property type="project" value="UniProtKB-UniRule"/>
</dbReference>
<dbReference type="InterPro" id="IPR036866">
    <property type="entry name" value="RibonucZ/Hydroxyglut_hydro"/>
</dbReference>
<comment type="function">
    <text evidence="9">An RNase that has 5'-3' exonuclease and possibly endonuclease activity. Involved in maturation of rRNA and in some organisms also mRNA maturation and/or decay.</text>
</comment>
<evidence type="ECO:0000259" key="11">
    <source>
        <dbReference type="SMART" id="SM00849"/>
    </source>
</evidence>
<dbReference type="InterPro" id="IPR030854">
    <property type="entry name" value="RNase_J_bac"/>
</dbReference>
<evidence type="ECO:0000256" key="6">
    <source>
        <dbReference type="ARBA" id="ARBA00022833"/>
    </source>
</evidence>
<dbReference type="Proteomes" id="UP000233517">
    <property type="component" value="Unassembled WGS sequence"/>
</dbReference>
<dbReference type="HAMAP" id="MF_01491">
    <property type="entry name" value="RNase_J_bact"/>
    <property type="match status" value="1"/>
</dbReference>
<organism evidence="12 13">
    <name type="scientific">Candidatus Falkowbacteria bacterium HGW-Falkowbacteria-1</name>
    <dbReference type="NCBI Taxonomy" id="2013768"/>
    <lineage>
        <taxon>Bacteria</taxon>
        <taxon>Candidatus Falkowiibacteriota</taxon>
    </lineage>
</organism>
<dbReference type="SUPFAM" id="SSF56281">
    <property type="entry name" value="Metallo-hydrolase/oxidoreductase"/>
    <property type="match status" value="1"/>
</dbReference>
<keyword evidence="9" id="KW-0698">rRNA processing</keyword>
<keyword evidence="4 9" id="KW-0255">Endonuclease</keyword>
<dbReference type="PANTHER" id="PTHR43694:SF1">
    <property type="entry name" value="RIBONUCLEASE J"/>
    <property type="match status" value="1"/>
</dbReference>
<dbReference type="NCBIfam" id="TIGR00649">
    <property type="entry name" value="MG423"/>
    <property type="match status" value="1"/>
</dbReference>
<dbReference type="InterPro" id="IPR042173">
    <property type="entry name" value="RNase_J_2"/>
</dbReference>
<keyword evidence="7 9" id="KW-0269">Exonuclease</keyword>
<evidence type="ECO:0000256" key="7">
    <source>
        <dbReference type="ARBA" id="ARBA00022839"/>
    </source>
</evidence>
<gene>
    <name evidence="9" type="primary">rnj</name>
    <name evidence="12" type="ORF">CVU82_00270</name>
</gene>
<evidence type="ECO:0000256" key="5">
    <source>
        <dbReference type="ARBA" id="ARBA00022801"/>
    </source>
</evidence>
<dbReference type="InterPro" id="IPR011108">
    <property type="entry name" value="RMMBL"/>
</dbReference>
<keyword evidence="1 9" id="KW-0963">Cytoplasm</keyword>
<dbReference type="GO" id="GO:0003723">
    <property type="term" value="F:RNA binding"/>
    <property type="evidence" value="ECO:0007669"/>
    <property type="project" value="UniProtKB-UniRule"/>
</dbReference>
<dbReference type="SMART" id="SM00849">
    <property type="entry name" value="Lactamase_B"/>
    <property type="match status" value="1"/>
</dbReference>
<keyword evidence="8 9" id="KW-0694">RNA-binding</keyword>
<dbReference type="InterPro" id="IPR055132">
    <property type="entry name" value="RNase_J_b_CASP"/>
</dbReference>
<dbReference type="GO" id="GO:0006364">
    <property type="term" value="P:rRNA processing"/>
    <property type="evidence" value="ECO:0007669"/>
    <property type="project" value="UniProtKB-UniRule"/>
</dbReference>
<feature type="region of interest" description="Disordered" evidence="10">
    <location>
        <begin position="44"/>
        <end position="81"/>
    </location>
</feature>
<comment type="subunit">
    <text evidence="9">Homodimer, may be a subunit of the RNA degradosome.</text>
</comment>
<keyword evidence="6" id="KW-0862">Zinc</keyword>
<evidence type="ECO:0000256" key="8">
    <source>
        <dbReference type="ARBA" id="ARBA00022884"/>
    </source>
</evidence>
<dbReference type="GO" id="GO:0004534">
    <property type="term" value="F:5'-3' RNA exonuclease activity"/>
    <property type="evidence" value="ECO:0007669"/>
    <property type="project" value="UniProtKB-UniRule"/>
</dbReference>
<dbReference type="Gene3D" id="3.10.20.580">
    <property type="match status" value="1"/>
</dbReference>
<dbReference type="CDD" id="cd07714">
    <property type="entry name" value="RNaseJ_MBL-fold"/>
    <property type="match status" value="1"/>
</dbReference>
<evidence type="ECO:0000313" key="13">
    <source>
        <dbReference type="Proteomes" id="UP000233517"/>
    </source>
</evidence>
<evidence type="ECO:0000256" key="10">
    <source>
        <dbReference type="SAM" id="MobiDB-lite"/>
    </source>
</evidence>
<evidence type="ECO:0000256" key="2">
    <source>
        <dbReference type="ARBA" id="ARBA00022722"/>
    </source>
</evidence>
<dbReference type="Pfam" id="PF07521">
    <property type="entry name" value="RMMBL"/>
    <property type="match status" value="1"/>
</dbReference>
<comment type="similarity">
    <text evidence="9">Belongs to the metallo-beta-lactamase superfamily. RNA-metabolizing metallo-beta-lactamase-like family. Bacterial RNase J subfamily.</text>
</comment>
<feature type="domain" description="Metallo-beta-lactamase" evidence="11">
    <location>
        <begin position="102"/>
        <end position="288"/>
    </location>
</feature>
<dbReference type="EC" id="3.1.-.-" evidence="9"/>
<dbReference type="Gene3D" id="3.60.15.10">
    <property type="entry name" value="Ribonuclease Z/Hydroxyacylglutathione hydrolase-like"/>
    <property type="match status" value="1"/>
</dbReference>
<dbReference type="AlphaFoldDB" id="A0A2N2EA66"/>
<name>A0A2N2EA66_9BACT</name>
<dbReference type="Pfam" id="PF12706">
    <property type="entry name" value="Lactamase_B_2"/>
    <property type="match status" value="1"/>
</dbReference>
<dbReference type="Pfam" id="PF17770">
    <property type="entry name" value="RNase_J_C"/>
    <property type="match status" value="1"/>
</dbReference>
<evidence type="ECO:0000256" key="4">
    <source>
        <dbReference type="ARBA" id="ARBA00022759"/>
    </source>
</evidence>
<proteinExistence type="inferred from homology"/>
<protein>
    <recommendedName>
        <fullName evidence="9">Ribonuclease J</fullName>
        <shortName evidence="9">RNase J</shortName>
        <ecNumber evidence="9">3.1.-.-</ecNumber>
    </recommendedName>
</protein>
<dbReference type="InterPro" id="IPR001279">
    <property type="entry name" value="Metallo-B-lactamas"/>
</dbReference>
<keyword evidence="5 9" id="KW-0378">Hydrolase</keyword>
<reference evidence="12 13" key="1">
    <citation type="journal article" date="2017" name="ISME J.">
        <title>Potential for microbial H2 and metal transformations associated with novel bacteria and archaea in deep terrestrial subsurface sediments.</title>
        <authorList>
            <person name="Hernsdorf A.W."/>
            <person name="Amano Y."/>
            <person name="Miyakawa K."/>
            <person name="Ise K."/>
            <person name="Suzuki Y."/>
            <person name="Anantharaman K."/>
            <person name="Probst A."/>
            <person name="Burstein D."/>
            <person name="Thomas B.C."/>
            <person name="Banfield J.F."/>
        </authorList>
    </citation>
    <scope>NUCLEOTIDE SEQUENCE [LARGE SCALE GENOMIC DNA]</scope>
    <source>
        <strain evidence="12">HGW-Falkowbacteria-1</strain>
    </source>
</reference>
<keyword evidence="3" id="KW-0479">Metal-binding</keyword>
<dbReference type="Gene3D" id="3.40.50.10710">
    <property type="entry name" value="Metallo-hydrolase/oxidoreductase"/>
    <property type="match status" value="1"/>
</dbReference>
<comment type="subcellular location">
    <subcellularLocation>
        <location evidence="9">Cytoplasm</location>
    </subcellularLocation>
</comment>
<dbReference type="GO" id="GO:0008270">
    <property type="term" value="F:zinc ion binding"/>
    <property type="evidence" value="ECO:0007669"/>
    <property type="project" value="InterPro"/>
</dbReference>
<dbReference type="GO" id="GO:0005737">
    <property type="term" value="C:cytoplasm"/>
    <property type="evidence" value="ECO:0007669"/>
    <property type="project" value="UniProtKB-SubCell"/>
</dbReference>
<dbReference type="PANTHER" id="PTHR43694">
    <property type="entry name" value="RIBONUCLEASE J"/>
    <property type="match status" value="1"/>
</dbReference>
<dbReference type="InterPro" id="IPR041636">
    <property type="entry name" value="RNase_J_C"/>
</dbReference>
<evidence type="ECO:0000256" key="3">
    <source>
        <dbReference type="ARBA" id="ARBA00022723"/>
    </source>
</evidence>
<evidence type="ECO:0000256" key="1">
    <source>
        <dbReference type="ARBA" id="ARBA00022490"/>
    </source>
</evidence>
<dbReference type="EMBL" id="PHAI01000001">
    <property type="protein sequence ID" value="PKM91634.1"/>
    <property type="molecule type" value="Genomic_DNA"/>
</dbReference>
<evidence type="ECO:0000256" key="9">
    <source>
        <dbReference type="HAMAP-Rule" id="MF_01491"/>
    </source>
</evidence>
<sequence length="651" mass="72871">MIRKYKSNAVSQNLKKETEVKSGSDNAVSTKTPIVKKDFARTKGFAPRGHRPAGHNRNNSFGVRRPFSSAPRNEGAGFQSVAPKDLNGKLRIMALGGLEEVGRNMMLVEYEKEIIIIDMGLQFPEEDMPGIDYIIPNVSYLEDKKDWIKAVFITHGHYDHIGGIPHIMGKIGNPPMFMGKMTAGLVKKRAVEFRDAPVLKIKEINETDVIKISDKLTIEFFRVNHSIPDCFAAIITTPIGKIVHTGDFKIDFSPVNDKPADLNRIAQIGSQDILLLMSDSTDATHPGYQLSESAIGDEMGKLFDKITGRIIIGTFASQLSRVQKIFDLANKYGRRISLQGRSMNENVEVAHQIGYLKFDPKILVEDRDLNRIRDDKIIIIGTGAQGESNAFLSRVVNAEHRVVSLKQGDTVIFSSSVIPGNERSIQNLMDMVVRQGAKIIHYKMMDIHAGGHAKQEDLKLMMRLVKPRYFMPIEANHYMLQAHAELAEQIGIKRENIFVADNGQVLEFKKGEKIVDGKRYDVLGTLTKEKVPTDYVMVDGLGVGDVSSIVLRDRRVMSEDGMIVVIATIDGRTGALIGSPDLISRGFIYMKENRDLIEKTREKVKKIVRDQNSETPADDDYIKNKIRNEIGSFLFGATKRRPMVLPVVIKV</sequence>
<accession>A0A2N2EA66</accession>
<dbReference type="InterPro" id="IPR004613">
    <property type="entry name" value="RNase_J"/>
</dbReference>
<keyword evidence="2 9" id="KW-0540">Nuclease</keyword>
<evidence type="ECO:0000313" key="12">
    <source>
        <dbReference type="EMBL" id="PKM91634.1"/>
    </source>
</evidence>
<comment type="caution">
    <text evidence="12">The sequence shown here is derived from an EMBL/GenBank/DDBJ whole genome shotgun (WGS) entry which is preliminary data.</text>
</comment>
<comment type="caution">
    <text evidence="9">Lacks conserved residue(s) required for the propagation of feature annotation.</text>
</comment>